<evidence type="ECO:0000313" key="3">
    <source>
        <dbReference type="Proteomes" id="UP001150531"/>
    </source>
</evidence>
<proteinExistence type="predicted"/>
<name>A0ABT5PGY3_9PSED</name>
<sequence length="474" mass="53514">MKKPKKPDQNNIIHCVESIYLTNKIVHTNPANSCKIVIIDTNNGTILSNNHKKTIINKSLDRREILRQISHDENISTSTYREGLILLPPGCTYTHDTHDNSSNIKISLCNQVNYHPGKADDPFEILVSHIAAEYRNNNCGKLVVRFSGGVDSTCLLLAAIEVAGASRVTALTWFADDCSSNNDRIAATSLCKTLNIKHMLFRFEPRYLFQDIDPDNHYFVNLGMASDQVFEKEGDFISSHLDEDYIILDGHGGDHVFLDPVPSQAFRDLFKRKNIINGLKIAVKISKLTGSSIYETLSSNRKQRNHQYNQRNDFLNIQVPPLLNIGRPENLRDVHLQATMQAMAQNATSTTLNKTTKIAYPFTSKEMVEFALNQNPYNMFNEFATRLPLRYATNKKYPTIPLRSDKGHITSAYQRALKHHKERILNKLTKSWLTKDNLINMSHVENAISRSALGIGGVDPILLKIICASLIKGL</sequence>
<dbReference type="Gene3D" id="3.40.50.620">
    <property type="entry name" value="HUPs"/>
    <property type="match status" value="1"/>
</dbReference>
<evidence type="ECO:0000259" key="1">
    <source>
        <dbReference type="Pfam" id="PF00733"/>
    </source>
</evidence>
<dbReference type="InterPro" id="IPR014729">
    <property type="entry name" value="Rossmann-like_a/b/a_fold"/>
</dbReference>
<dbReference type="Proteomes" id="UP001150531">
    <property type="component" value="Unassembled WGS sequence"/>
</dbReference>
<organism evidence="2 3">
    <name type="scientific">Pseudomonas aphyarum</name>
    <dbReference type="NCBI Taxonomy" id="2942629"/>
    <lineage>
        <taxon>Bacteria</taxon>
        <taxon>Pseudomonadati</taxon>
        <taxon>Pseudomonadota</taxon>
        <taxon>Gammaproteobacteria</taxon>
        <taxon>Pseudomonadales</taxon>
        <taxon>Pseudomonadaceae</taxon>
        <taxon>Pseudomonas</taxon>
    </lineage>
</organism>
<reference evidence="2" key="1">
    <citation type="submission" date="2022-05" db="EMBL/GenBank/DDBJ databases">
        <title>Novel Pseudomonas spp. Isolated from a Rainbow Trout Aquaculture Facility.</title>
        <authorList>
            <person name="Testerman T."/>
            <person name="Graf J."/>
        </authorList>
    </citation>
    <scope>NUCLEOTIDE SEQUENCE</scope>
    <source>
        <strain evidence="2">ID386</strain>
    </source>
</reference>
<feature type="domain" description="Asparagine synthetase" evidence="1">
    <location>
        <begin position="144"/>
        <end position="450"/>
    </location>
</feature>
<dbReference type="RefSeq" id="WP_273896831.1">
    <property type="nucleotide sequence ID" value="NZ_JAMDGS010000001.1"/>
</dbReference>
<dbReference type="InterPro" id="IPR001962">
    <property type="entry name" value="Asn_synthase"/>
</dbReference>
<dbReference type="EMBL" id="JAMDGS010000001">
    <property type="protein sequence ID" value="MDD1123138.1"/>
    <property type="molecule type" value="Genomic_DNA"/>
</dbReference>
<dbReference type="Pfam" id="PF00733">
    <property type="entry name" value="Asn_synthase"/>
    <property type="match status" value="1"/>
</dbReference>
<dbReference type="SUPFAM" id="SSF52402">
    <property type="entry name" value="Adenine nucleotide alpha hydrolases-like"/>
    <property type="match status" value="1"/>
</dbReference>
<accession>A0ABT5PGY3</accession>
<protein>
    <submittedName>
        <fullName evidence="2">Asparagine synthase-related protein</fullName>
    </submittedName>
</protein>
<evidence type="ECO:0000313" key="2">
    <source>
        <dbReference type="EMBL" id="MDD1123138.1"/>
    </source>
</evidence>
<gene>
    <name evidence="2" type="ORF">M5G18_00925</name>
</gene>
<comment type="caution">
    <text evidence="2">The sequence shown here is derived from an EMBL/GenBank/DDBJ whole genome shotgun (WGS) entry which is preliminary data.</text>
</comment>
<keyword evidence="3" id="KW-1185">Reference proteome</keyword>